<evidence type="ECO:0000313" key="2">
    <source>
        <dbReference type="EMBL" id="MPR25222.1"/>
    </source>
</evidence>
<dbReference type="RefSeq" id="WP_152710706.1">
    <property type="nucleotide sequence ID" value="NZ_VOSJ01000006.1"/>
</dbReference>
<dbReference type="OrthoDB" id="7507676at2"/>
<dbReference type="Proteomes" id="UP000403266">
    <property type="component" value="Unassembled WGS sequence"/>
</dbReference>
<proteinExistence type="predicted"/>
<dbReference type="SUPFAM" id="SSF69118">
    <property type="entry name" value="AhpD-like"/>
    <property type="match status" value="1"/>
</dbReference>
<protein>
    <submittedName>
        <fullName evidence="2">Carboxymuconolactone decarboxylase family protein</fullName>
    </submittedName>
</protein>
<comment type="caution">
    <text evidence="2">The sequence shown here is derived from an EMBL/GenBank/DDBJ whole genome shotgun (WGS) entry which is preliminary data.</text>
</comment>
<gene>
    <name evidence="2" type="ORF">FS320_08230</name>
</gene>
<dbReference type="AlphaFoldDB" id="A0A5N7ME53"/>
<dbReference type="InterPro" id="IPR003779">
    <property type="entry name" value="CMD-like"/>
</dbReference>
<sequence length="230" mass="25292">MYDLKTMNPAMGRYEHDVLESDLWKRPQLSARDRSILTVSVLIARNQSFEMTNHFGLALENGVTPAELSEIITHLSFYSGWANGTLAASIASQVFAERGIGLDQLPAPTVEFLPIDEDIEANRAAIVDQTVGPTFQPLVDFTTNVLFRDLWLRPGLAPRDRSLATVAALVAASHFPQVSFHLNKAMENGMTETEAAEAITHLAFYAGWPNAMSSVAVAKAVFEKRRTTVS</sequence>
<feature type="domain" description="Carboxymuconolactone decarboxylase-like" evidence="1">
    <location>
        <begin position="17"/>
        <end position="91"/>
    </location>
</feature>
<dbReference type="Pfam" id="PF02627">
    <property type="entry name" value="CMD"/>
    <property type="match status" value="2"/>
</dbReference>
<dbReference type="PANTHER" id="PTHR33570">
    <property type="entry name" value="4-CARBOXYMUCONOLACTONE DECARBOXYLASE FAMILY PROTEIN"/>
    <property type="match status" value="1"/>
</dbReference>
<organism evidence="2 3">
    <name type="scientific">Microvirga tunisiensis</name>
    <dbReference type="NCBI Taxonomy" id="2108360"/>
    <lineage>
        <taxon>Bacteria</taxon>
        <taxon>Pseudomonadati</taxon>
        <taxon>Pseudomonadota</taxon>
        <taxon>Alphaproteobacteria</taxon>
        <taxon>Hyphomicrobiales</taxon>
        <taxon>Methylobacteriaceae</taxon>
        <taxon>Microvirga</taxon>
    </lineage>
</organism>
<keyword evidence="3" id="KW-1185">Reference proteome</keyword>
<evidence type="ECO:0000313" key="3">
    <source>
        <dbReference type="Proteomes" id="UP000403266"/>
    </source>
</evidence>
<name>A0A5N7ME53_9HYPH</name>
<dbReference type="InterPro" id="IPR029032">
    <property type="entry name" value="AhpD-like"/>
</dbReference>
<reference evidence="2 3" key="1">
    <citation type="journal article" date="2019" name="Syst. Appl. Microbiol.">
        <title>Microvirga tunisiensis sp. nov., a root nodule symbiotic bacterium isolated from Lupinus micranthus and L. luteus grown in Northern Tunisia.</title>
        <authorList>
            <person name="Msaddak A."/>
            <person name="Rejili M."/>
            <person name="Duran D."/>
            <person name="Mars M."/>
            <person name="Palacios J.M."/>
            <person name="Ruiz-Argueso T."/>
            <person name="Rey L."/>
            <person name="Imperial J."/>
        </authorList>
    </citation>
    <scope>NUCLEOTIDE SEQUENCE [LARGE SCALE GENOMIC DNA]</scope>
    <source>
        <strain evidence="2 3">Lmie10</strain>
    </source>
</reference>
<dbReference type="EMBL" id="VOSK01000019">
    <property type="protein sequence ID" value="MPR25222.1"/>
    <property type="molecule type" value="Genomic_DNA"/>
</dbReference>
<dbReference type="GO" id="GO:0051920">
    <property type="term" value="F:peroxiredoxin activity"/>
    <property type="evidence" value="ECO:0007669"/>
    <property type="project" value="InterPro"/>
</dbReference>
<dbReference type="Gene3D" id="1.20.1290.10">
    <property type="entry name" value="AhpD-like"/>
    <property type="match status" value="1"/>
</dbReference>
<dbReference type="InterPro" id="IPR052512">
    <property type="entry name" value="4CMD/NDH-1_regulator"/>
</dbReference>
<dbReference type="PANTHER" id="PTHR33570:SF9">
    <property type="entry name" value="BLL4600 PROTEIN"/>
    <property type="match status" value="1"/>
</dbReference>
<accession>A0A5N7ME53</accession>
<feature type="domain" description="Carboxymuconolactone decarboxylase-like" evidence="1">
    <location>
        <begin position="139"/>
        <end position="220"/>
    </location>
</feature>
<evidence type="ECO:0000259" key="1">
    <source>
        <dbReference type="Pfam" id="PF02627"/>
    </source>
</evidence>